<protein>
    <submittedName>
        <fullName evidence="1">Uncharacterized protein</fullName>
    </submittedName>
</protein>
<dbReference type="EMBL" id="QICL01000053">
    <property type="protein sequence ID" value="PXV57173.1"/>
    <property type="molecule type" value="Genomic_DNA"/>
</dbReference>
<evidence type="ECO:0000313" key="2">
    <source>
        <dbReference type="Proteomes" id="UP000247973"/>
    </source>
</evidence>
<keyword evidence="2" id="KW-1185">Reference proteome</keyword>
<name>A0A2V3PJV9_9BACT</name>
<accession>A0A2V3PJV9</accession>
<dbReference type="AlphaFoldDB" id="A0A2V3PJV9"/>
<comment type="caution">
    <text evidence="1">The sequence shown here is derived from an EMBL/GenBank/DDBJ whole genome shotgun (WGS) entry which is preliminary data.</text>
</comment>
<evidence type="ECO:0000313" key="1">
    <source>
        <dbReference type="EMBL" id="PXV57173.1"/>
    </source>
</evidence>
<organism evidence="1 2">
    <name type="scientific">Dysgonomonas alginatilytica</name>
    <dbReference type="NCBI Taxonomy" id="1605892"/>
    <lineage>
        <taxon>Bacteria</taxon>
        <taxon>Pseudomonadati</taxon>
        <taxon>Bacteroidota</taxon>
        <taxon>Bacteroidia</taxon>
        <taxon>Bacteroidales</taxon>
        <taxon>Dysgonomonadaceae</taxon>
        <taxon>Dysgonomonas</taxon>
    </lineage>
</organism>
<dbReference type="Proteomes" id="UP000247973">
    <property type="component" value="Unassembled WGS sequence"/>
</dbReference>
<sequence>MTYLVVEAGSDLPVKFLCAHLSYLSYAQSKIACVPFAQSRKRNQKVFADHYGGDPLATCCRNKISRPVGLFTFYSYRLLR</sequence>
<proteinExistence type="predicted"/>
<gene>
    <name evidence="1" type="ORF">CLV62_1539</name>
</gene>
<reference evidence="1 2" key="1">
    <citation type="submission" date="2018-03" db="EMBL/GenBank/DDBJ databases">
        <title>Genomic Encyclopedia of Archaeal and Bacterial Type Strains, Phase II (KMG-II): from individual species to whole genera.</title>
        <authorList>
            <person name="Goeker M."/>
        </authorList>
    </citation>
    <scope>NUCLEOTIDE SEQUENCE [LARGE SCALE GENOMIC DNA]</scope>
    <source>
        <strain evidence="1 2">DSM 100214</strain>
    </source>
</reference>